<proteinExistence type="predicted"/>
<comment type="caution">
    <text evidence="2">The sequence shown here is derived from an EMBL/GenBank/DDBJ whole genome shotgun (WGS) entry which is preliminary data.</text>
</comment>
<reference evidence="2 3" key="1">
    <citation type="journal article" date="2015" name="Genome Biol.">
        <title>Comparative genomics of Steinernema reveals deeply conserved gene regulatory networks.</title>
        <authorList>
            <person name="Dillman A.R."/>
            <person name="Macchietto M."/>
            <person name="Porter C.F."/>
            <person name="Rogers A."/>
            <person name="Williams B."/>
            <person name="Antoshechkin I."/>
            <person name="Lee M.M."/>
            <person name="Goodwin Z."/>
            <person name="Lu X."/>
            <person name="Lewis E.E."/>
            <person name="Goodrich-Blair H."/>
            <person name="Stock S.P."/>
            <person name="Adams B.J."/>
            <person name="Sternberg P.W."/>
            <person name="Mortazavi A."/>
        </authorList>
    </citation>
    <scope>NUCLEOTIDE SEQUENCE [LARGE SCALE GENOMIC DNA]</scope>
    <source>
        <strain evidence="2 3">ALL</strain>
    </source>
</reference>
<dbReference type="AlphaFoldDB" id="A0A4U5MKR2"/>
<feature type="region of interest" description="Disordered" evidence="1">
    <location>
        <begin position="1"/>
        <end position="25"/>
    </location>
</feature>
<reference evidence="2 3" key="2">
    <citation type="journal article" date="2019" name="G3 (Bethesda)">
        <title>Hybrid Assembly of the Genome of the Entomopathogenic Nematode Steinernema carpocapsae Identifies the X-Chromosome.</title>
        <authorList>
            <person name="Serra L."/>
            <person name="Macchietto M."/>
            <person name="Macias-Munoz A."/>
            <person name="McGill C.J."/>
            <person name="Rodriguez I.M."/>
            <person name="Rodriguez B."/>
            <person name="Murad R."/>
            <person name="Mortazavi A."/>
        </authorList>
    </citation>
    <scope>NUCLEOTIDE SEQUENCE [LARGE SCALE GENOMIC DNA]</scope>
    <source>
        <strain evidence="2 3">ALL</strain>
    </source>
</reference>
<feature type="compositionally biased region" description="Polar residues" evidence="1">
    <location>
        <begin position="10"/>
        <end position="25"/>
    </location>
</feature>
<protein>
    <submittedName>
        <fullName evidence="2">Uncharacterized protein</fullName>
    </submittedName>
</protein>
<name>A0A4U5MKR2_STECR</name>
<evidence type="ECO:0000313" key="2">
    <source>
        <dbReference type="EMBL" id="TKR70036.1"/>
    </source>
</evidence>
<keyword evidence="3" id="KW-1185">Reference proteome</keyword>
<evidence type="ECO:0000256" key="1">
    <source>
        <dbReference type="SAM" id="MobiDB-lite"/>
    </source>
</evidence>
<sequence>MEDQAAKQPENPSKTPTRNPQTAQKLSYSARIAEVAVSSATALSIQMMSPGDSRRRVFKLVAVAVSLNTLSRSLSRMSLKVV</sequence>
<dbReference type="Proteomes" id="UP000298663">
    <property type="component" value="Unassembled WGS sequence"/>
</dbReference>
<accession>A0A4U5MKR2</accession>
<evidence type="ECO:0000313" key="3">
    <source>
        <dbReference type="Proteomes" id="UP000298663"/>
    </source>
</evidence>
<organism evidence="2 3">
    <name type="scientific">Steinernema carpocapsae</name>
    <name type="common">Entomopathogenic nematode</name>
    <dbReference type="NCBI Taxonomy" id="34508"/>
    <lineage>
        <taxon>Eukaryota</taxon>
        <taxon>Metazoa</taxon>
        <taxon>Ecdysozoa</taxon>
        <taxon>Nematoda</taxon>
        <taxon>Chromadorea</taxon>
        <taxon>Rhabditida</taxon>
        <taxon>Tylenchina</taxon>
        <taxon>Panagrolaimomorpha</taxon>
        <taxon>Strongyloidoidea</taxon>
        <taxon>Steinernematidae</taxon>
        <taxon>Steinernema</taxon>
    </lineage>
</organism>
<gene>
    <name evidence="2" type="ORF">L596_022107</name>
</gene>
<dbReference type="EMBL" id="AZBU02000007">
    <property type="protein sequence ID" value="TKR70036.1"/>
    <property type="molecule type" value="Genomic_DNA"/>
</dbReference>